<evidence type="ECO:0000256" key="5">
    <source>
        <dbReference type="SAM" id="Phobius"/>
    </source>
</evidence>
<dbReference type="GO" id="GO:0004888">
    <property type="term" value="F:transmembrane signaling receptor activity"/>
    <property type="evidence" value="ECO:0007669"/>
    <property type="project" value="InterPro"/>
</dbReference>
<dbReference type="PANTHER" id="PTHR32089">
    <property type="entry name" value="METHYL-ACCEPTING CHEMOTAXIS PROTEIN MCPB"/>
    <property type="match status" value="1"/>
</dbReference>
<evidence type="ECO:0000256" key="1">
    <source>
        <dbReference type="ARBA" id="ARBA00023224"/>
    </source>
</evidence>
<dbReference type="CDD" id="cd06225">
    <property type="entry name" value="HAMP"/>
    <property type="match status" value="1"/>
</dbReference>
<dbReference type="Pfam" id="PF00015">
    <property type="entry name" value="MCPsignal"/>
    <property type="match status" value="1"/>
</dbReference>
<keyword evidence="5" id="KW-0812">Transmembrane</keyword>
<comment type="similarity">
    <text evidence="2">Belongs to the methyl-accepting chemotaxis (MCP) protein family.</text>
</comment>
<dbReference type="GO" id="GO:0016020">
    <property type="term" value="C:membrane"/>
    <property type="evidence" value="ECO:0007669"/>
    <property type="project" value="InterPro"/>
</dbReference>
<keyword evidence="5" id="KW-0472">Membrane</keyword>
<dbReference type="SUPFAM" id="SSF58104">
    <property type="entry name" value="Methyl-accepting chemotaxis protein (MCP) signaling domain"/>
    <property type="match status" value="1"/>
</dbReference>
<dbReference type="GO" id="GO:0007165">
    <property type="term" value="P:signal transduction"/>
    <property type="evidence" value="ECO:0007669"/>
    <property type="project" value="UniProtKB-KW"/>
</dbReference>
<reference evidence="8 9" key="1">
    <citation type="submission" date="2017-04" db="EMBL/GenBank/DDBJ databases">
        <authorList>
            <person name="Afonso C.L."/>
            <person name="Miller P.J."/>
            <person name="Scott M.A."/>
            <person name="Spackman E."/>
            <person name="Goraichik I."/>
            <person name="Dimitrov K.M."/>
            <person name="Suarez D.L."/>
            <person name="Swayne D.E."/>
        </authorList>
    </citation>
    <scope>NUCLEOTIDE SEQUENCE [LARGE SCALE GENOMIC DNA]</scope>
    <source>
        <strain evidence="8 9">ToBE</strain>
    </source>
</reference>
<dbReference type="STRING" id="698762.SAMN00808754_0917"/>
<feature type="coiled-coil region" evidence="4">
    <location>
        <begin position="334"/>
        <end position="392"/>
    </location>
</feature>
<feature type="transmembrane region" description="Helical" evidence="5">
    <location>
        <begin position="208"/>
        <end position="227"/>
    </location>
</feature>
<evidence type="ECO:0000256" key="3">
    <source>
        <dbReference type="PROSITE-ProRule" id="PRU00284"/>
    </source>
</evidence>
<dbReference type="SMART" id="SM00304">
    <property type="entry name" value="HAMP"/>
    <property type="match status" value="1"/>
</dbReference>
<name>A0A1W1VLG7_9FIRM</name>
<feature type="domain" description="HAMP" evidence="7">
    <location>
        <begin position="229"/>
        <end position="282"/>
    </location>
</feature>
<dbReference type="InterPro" id="IPR004089">
    <property type="entry name" value="MCPsignal_dom"/>
</dbReference>
<dbReference type="PROSITE" id="PS50111">
    <property type="entry name" value="CHEMOTAXIS_TRANSDUC_2"/>
    <property type="match status" value="1"/>
</dbReference>
<dbReference type="OrthoDB" id="5392220at2"/>
<gene>
    <name evidence="8" type="ORF">SAMN00808754_0917</name>
</gene>
<evidence type="ECO:0000256" key="4">
    <source>
        <dbReference type="SAM" id="Coils"/>
    </source>
</evidence>
<evidence type="ECO:0000259" key="7">
    <source>
        <dbReference type="PROSITE" id="PS50885"/>
    </source>
</evidence>
<dbReference type="InterPro" id="IPR004090">
    <property type="entry name" value="Chemotax_Me-accpt_rcpt"/>
</dbReference>
<dbReference type="Gene3D" id="1.10.287.950">
    <property type="entry name" value="Methyl-accepting chemotaxis protein"/>
    <property type="match status" value="1"/>
</dbReference>
<dbReference type="Pfam" id="PF00672">
    <property type="entry name" value="HAMP"/>
    <property type="match status" value="1"/>
</dbReference>
<dbReference type="CDD" id="cd11386">
    <property type="entry name" value="MCP_signal"/>
    <property type="match status" value="1"/>
</dbReference>
<dbReference type="SMART" id="SM00283">
    <property type="entry name" value="MA"/>
    <property type="match status" value="1"/>
</dbReference>
<dbReference type="PANTHER" id="PTHR32089:SF112">
    <property type="entry name" value="LYSOZYME-LIKE PROTEIN-RELATED"/>
    <property type="match status" value="1"/>
</dbReference>
<proteinExistence type="inferred from homology"/>
<evidence type="ECO:0000259" key="6">
    <source>
        <dbReference type="PROSITE" id="PS50111"/>
    </source>
</evidence>
<evidence type="ECO:0000256" key="2">
    <source>
        <dbReference type="ARBA" id="ARBA00029447"/>
    </source>
</evidence>
<feature type="domain" description="Methyl-accepting transducer" evidence="6">
    <location>
        <begin position="301"/>
        <end position="551"/>
    </location>
</feature>
<dbReference type="RefSeq" id="WP_084664421.1">
    <property type="nucleotide sequence ID" value="NZ_LT838272.1"/>
</dbReference>
<dbReference type="Proteomes" id="UP000192569">
    <property type="component" value="Chromosome I"/>
</dbReference>
<feature type="transmembrane region" description="Helical" evidence="5">
    <location>
        <begin position="38"/>
        <end position="56"/>
    </location>
</feature>
<protein>
    <submittedName>
        <fullName evidence="8">Methyl-accepting chemotaxis protein</fullName>
    </submittedName>
</protein>
<dbReference type="PROSITE" id="PS50885">
    <property type="entry name" value="HAMP"/>
    <property type="match status" value="1"/>
</dbReference>
<keyword evidence="1 3" id="KW-0807">Transducer</keyword>
<dbReference type="FunFam" id="1.10.287.950:FF:000001">
    <property type="entry name" value="Methyl-accepting chemotaxis sensory transducer"/>
    <property type="match status" value="1"/>
</dbReference>
<organism evidence="8 9">
    <name type="scientific">Thermanaeromonas toyohensis ToBE</name>
    <dbReference type="NCBI Taxonomy" id="698762"/>
    <lineage>
        <taxon>Bacteria</taxon>
        <taxon>Bacillati</taxon>
        <taxon>Bacillota</taxon>
        <taxon>Clostridia</taxon>
        <taxon>Neomoorellales</taxon>
        <taxon>Neomoorellaceae</taxon>
        <taxon>Thermanaeromonas</taxon>
    </lineage>
</organism>
<sequence>MRFPRFRRGEGKKRAFSLPVGIFNFGAVKLGAKIMGGFLLVIAVFVAVVVIVDINLQRIEHAARKVLLLQKQDQLFTTMSLSIWEGYRRATDYIINGSQTHALSFEEALQRFNKAKEELEGQQLDSQTQGFVSAMAMAAKSFTETFKGNILKASQQDRMLALPILSFQMGAAVDNINNIGSHVQKEMTLQRENAKSELEWALTYAKSTLYSGLSLAFILGMLVALIFSRMVGRPIANLVAYAKRIAAGDLTAAEIKVRSRDELGQLSQAFSVMGQSLRQLIGRVREMAGEVAGLSQDLAQMSQELGESARQVALTAQEMARGAEHQAQQVTQTATAIEAQAARVERVHQQAEDMARASQLVAEKTSEGARTVEEANQQMEAISQRMEALAQVVETLGERSQQIGQIVGVISGIAEQTNLLALNAAIEAARAGEQGRGFAVVADEVRKLAEQSAQASDQIVGLIKEIQKETGRVVAGMKEGVQDVEKGTEVMQRCGEAFRAIDQAVGDLLARIRDVAEKAEEMALGAGRIKEAAESLAAGTEETAAGTEEVSAAAEEQTASVERISEAATKLAQAARALEEAVGQFKL</sequence>
<dbReference type="GO" id="GO:0006935">
    <property type="term" value="P:chemotaxis"/>
    <property type="evidence" value="ECO:0007669"/>
    <property type="project" value="InterPro"/>
</dbReference>
<evidence type="ECO:0000313" key="8">
    <source>
        <dbReference type="EMBL" id="SMB93804.1"/>
    </source>
</evidence>
<dbReference type="AlphaFoldDB" id="A0A1W1VLG7"/>
<keyword evidence="9" id="KW-1185">Reference proteome</keyword>
<evidence type="ECO:0000313" key="9">
    <source>
        <dbReference type="Proteomes" id="UP000192569"/>
    </source>
</evidence>
<dbReference type="PRINTS" id="PR00260">
    <property type="entry name" value="CHEMTRNSDUCR"/>
</dbReference>
<keyword evidence="5" id="KW-1133">Transmembrane helix</keyword>
<dbReference type="InterPro" id="IPR003660">
    <property type="entry name" value="HAMP_dom"/>
</dbReference>
<accession>A0A1W1VLG7</accession>
<keyword evidence="4" id="KW-0175">Coiled coil</keyword>
<dbReference type="EMBL" id="LT838272">
    <property type="protein sequence ID" value="SMB93804.1"/>
    <property type="molecule type" value="Genomic_DNA"/>
</dbReference>